<proteinExistence type="predicted"/>
<dbReference type="STRING" id="545694.TREPR_3759"/>
<dbReference type="HOGENOM" id="CLU_046504_1_0_12"/>
<evidence type="ECO:0000313" key="2">
    <source>
        <dbReference type="Proteomes" id="UP000009223"/>
    </source>
</evidence>
<dbReference type="EMBL" id="CP001843">
    <property type="protein sequence ID" value="AEF83874.1"/>
    <property type="molecule type" value="Genomic_DNA"/>
</dbReference>
<dbReference type="InterPro" id="IPR016905">
    <property type="entry name" value="Glycyl_radical_YjjI-like"/>
</dbReference>
<keyword evidence="2" id="KW-1185">Reference proteome</keyword>
<dbReference type="NCBIfam" id="TIGR04040">
    <property type="entry name" value="glycyl_YjjI"/>
    <property type="match status" value="1"/>
</dbReference>
<evidence type="ECO:0000313" key="1">
    <source>
        <dbReference type="EMBL" id="AEF83874.1"/>
    </source>
</evidence>
<name>F5YPT1_TREPZ</name>
<reference evidence="1 2" key="2">
    <citation type="journal article" date="2011" name="ISME J.">
        <title>RNA-seq reveals cooperative metabolic interactions between two termite-gut spirochete species in co-culture.</title>
        <authorList>
            <person name="Rosenthal A.Z."/>
            <person name="Matson E.G."/>
            <person name="Eldar A."/>
            <person name="Leadbetter J.R."/>
        </authorList>
    </citation>
    <scope>NUCLEOTIDE SEQUENCE [LARGE SCALE GENOMIC DNA]</scope>
    <source>
        <strain evidence="2">ATCC BAA-887 / DSM 12427 / ZAS-2</strain>
    </source>
</reference>
<reference evidence="2" key="1">
    <citation type="submission" date="2009-12" db="EMBL/GenBank/DDBJ databases">
        <title>Complete sequence of Treponema primitia strain ZAS-2.</title>
        <authorList>
            <person name="Tetu S.G."/>
            <person name="Matson E."/>
            <person name="Ren Q."/>
            <person name="Seshadri R."/>
            <person name="Elbourne L."/>
            <person name="Hassan K.A."/>
            <person name="Durkin A."/>
            <person name="Radune D."/>
            <person name="Mohamoud Y."/>
            <person name="Shay R."/>
            <person name="Jin S."/>
            <person name="Zhang X."/>
            <person name="Lucey K."/>
            <person name="Ballor N.R."/>
            <person name="Ottesen E."/>
            <person name="Rosenthal R."/>
            <person name="Allen A."/>
            <person name="Leadbetter J.R."/>
            <person name="Paulsen I.T."/>
        </authorList>
    </citation>
    <scope>NUCLEOTIDE SEQUENCE [LARGE SCALE GENOMIC DNA]</scope>
    <source>
        <strain evidence="2">ATCC BAA-887 / DSM 12427 / ZAS-2</strain>
    </source>
</reference>
<gene>
    <name evidence="1" type="ordered locus">TREPR_3759</name>
</gene>
<dbReference type="KEGG" id="tpi:TREPR_3759"/>
<evidence type="ECO:0008006" key="3">
    <source>
        <dbReference type="Google" id="ProtNLM"/>
    </source>
</evidence>
<dbReference type="Pfam" id="PF11230">
    <property type="entry name" value="YjjI-like"/>
    <property type="match status" value="1"/>
</dbReference>
<accession>F5YPT1</accession>
<organism evidence="1 2">
    <name type="scientific">Treponema primitia (strain ATCC BAA-887 / DSM 12427 / ZAS-2)</name>
    <dbReference type="NCBI Taxonomy" id="545694"/>
    <lineage>
        <taxon>Bacteria</taxon>
        <taxon>Pseudomonadati</taxon>
        <taxon>Spirochaetota</taxon>
        <taxon>Spirochaetia</taxon>
        <taxon>Spirochaetales</taxon>
        <taxon>Treponemataceae</taxon>
        <taxon>Treponema</taxon>
    </lineage>
</organism>
<protein>
    <recommendedName>
        <fullName evidence="3">Glycine radical enzyme, YjjI family</fullName>
    </recommendedName>
</protein>
<dbReference type="eggNOG" id="COG1328">
    <property type="taxonomic scope" value="Bacteria"/>
</dbReference>
<dbReference type="AlphaFoldDB" id="F5YPT1"/>
<dbReference type="SUPFAM" id="SSF51998">
    <property type="entry name" value="PFL-like glycyl radical enzymes"/>
    <property type="match status" value="1"/>
</dbReference>
<dbReference type="Proteomes" id="UP000009223">
    <property type="component" value="Chromosome"/>
</dbReference>
<sequence length="504" mass="55530">MERVEETRQAILDTVCSGVLTHEQKVTGLEKLSESLIEVLDLPPEYLKLKEAGVICDLGESNAPPRPRYIVPDYDRLFKRGCEFLELTPPADLDEALNVLSIFIRHVPSVTNFPVFIGFLDRLLEPFVQREDPLYAKKKIGLFLRYVDRTITDSFCHADIGPEDTRAGRLILECEKEEPKSVPNISFLYDPQTTPEDYALKAAETALTSAKPSFANHKMFLSELGEGYAVVSCYNGLLVGGGSYTLSRLRLGHLAAGAKNLAGFWPLLEQAAETMMAYMDSRIAFMVEQSGFFESNFLAKEGFISKDRFTAMFGLVGLAECVNTLMEREGKSGRFGHSKDADDLGVAIMKKLDALVKAHHNPYCSATGGNFLLHGQVGIDSDTGESPATRIPIGEEPEELSDHLVHCGLFHGYFPAGTGDVFTLEATALRNPAYLLDMVKGGFAKGGRYFSIYSSDSDVIRVTGYLVKRSEMDKLAAGKSVLQDTTALGLGSARNGHILERKRR</sequence>